<reference evidence="2" key="1">
    <citation type="journal article" date="2017" name="Genome Announc.">
        <title>Draft Genome Sequence of Terrimicrobium sacchariphilum NM-5T, a Facultative Anaerobic Soil Bacterium of the Class Spartobacteria.</title>
        <authorList>
            <person name="Qiu Y.L."/>
            <person name="Tourlousse D.M."/>
            <person name="Matsuura N."/>
            <person name="Ohashi A."/>
            <person name="Sekiguchi Y."/>
        </authorList>
    </citation>
    <scope>NUCLEOTIDE SEQUENCE [LARGE SCALE GENOMIC DNA]</scope>
    <source>
        <strain evidence="2">NM-5</strain>
    </source>
</reference>
<accession>A0A146G933</accession>
<evidence type="ECO:0000313" key="2">
    <source>
        <dbReference type="Proteomes" id="UP000076023"/>
    </source>
</evidence>
<proteinExistence type="predicted"/>
<dbReference type="AlphaFoldDB" id="A0A146G933"/>
<evidence type="ECO:0008006" key="3">
    <source>
        <dbReference type="Google" id="ProtNLM"/>
    </source>
</evidence>
<dbReference type="STRING" id="690879.TSACC_22211"/>
<name>A0A146G933_TERSA</name>
<keyword evidence="2" id="KW-1185">Reference proteome</keyword>
<gene>
    <name evidence="1" type="ORF">TSACC_22211</name>
</gene>
<sequence>MIARALLALTVLCLTGCVATKPDHPFRAEVSQNASIRWQRADTTLHCEAVFARAVDGQVQVHLFKGTPKPILSLDLAPYGNLTASGKLARFGWSGPFTSAPVPLLGWAHLLRAYQACATWPDGQSELHAPNVRTAITIVSGKPEVISVASELARETITAVFTP</sequence>
<dbReference type="Proteomes" id="UP000076023">
    <property type="component" value="Unassembled WGS sequence"/>
</dbReference>
<organism evidence="1 2">
    <name type="scientific">Terrimicrobium sacchariphilum</name>
    <dbReference type="NCBI Taxonomy" id="690879"/>
    <lineage>
        <taxon>Bacteria</taxon>
        <taxon>Pseudomonadati</taxon>
        <taxon>Verrucomicrobiota</taxon>
        <taxon>Terrimicrobiia</taxon>
        <taxon>Terrimicrobiales</taxon>
        <taxon>Terrimicrobiaceae</taxon>
        <taxon>Terrimicrobium</taxon>
    </lineage>
</organism>
<protein>
    <recommendedName>
        <fullName evidence="3">Lipoprotein</fullName>
    </recommendedName>
</protein>
<comment type="caution">
    <text evidence="1">The sequence shown here is derived from an EMBL/GenBank/DDBJ whole genome shotgun (WGS) entry which is preliminary data.</text>
</comment>
<dbReference type="EMBL" id="BDCO01000002">
    <property type="protein sequence ID" value="GAT33793.1"/>
    <property type="molecule type" value="Genomic_DNA"/>
</dbReference>
<dbReference type="OrthoDB" id="9823220at2"/>
<dbReference type="InParanoid" id="A0A146G933"/>
<dbReference type="RefSeq" id="WP_075079484.1">
    <property type="nucleotide sequence ID" value="NZ_BDCO01000002.1"/>
</dbReference>
<evidence type="ECO:0000313" key="1">
    <source>
        <dbReference type="EMBL" id="GAT33793.1"/>
    </source>
</evidence>